<evidence type="ECO:0000256" key="1">
    <source>
        <dbReference type="SAM" id="MobiDB-lite"/>
    </source>
</evidence>
<name>A0A7W7DVQ8_9ACTN</name>
<feature type="region of interest" description="Disordered" evidence="1">
    <location>
        <begin position="143"/>
        <end position="189"/>
    </location>
</feature>
<keyword evidence="3" id="KW-1185">Reference proteome</keyword>
<dbReference type="Proteomes" id="UP000565089">
    <property type="component" value="Unassembled WGS sequence"/>
</dbReference>
<evidence type="ECO:0000313" key="2">
    <source>
        <dbReference type="EMBL" id="MBB4717816.1"/>
    </source>
</evidence>
<organism evidence="2 3">
    <name type="scientific">Streptomyces luteogriseus</name>
    <dbReference type="NCBI Taxonomy" id="68233"/>
    <lineage>
        <taxon>Bacteria</taxon>
        <taxon>Bacillati</taxon>
        <taxon>Actinomycetota</taxon>
        <taxon>Actinomycetes</taxon>
        <taxon>Kitasatosporales</taxon>
        <taxon>Streptomycetaceae</taxon>
        <taxon>Streptomyces</taxon>
    </lineage>
</organism>
<sequence>MEVLIVDRAHLESVPVGQREDLVEEAAFGPDGAYDYNLPPGWTWPDPTQARRWARYEFLDTMPVQEGQAVQAVTNQDAVHGRGVQAQDRSDAGRAQLAVLPKTAHAGLDRPRRAVRCRARTAGSAVQSLLAFGPPAAHPLVSGDTGDAHLGGDMRDGTSGADTFDKQPPAVNGQPGITVGHEDLRAVQS</sequence>
<comment type="caution">
    <text evidence="2">The sequence shown here is derived from an EMBL/GenBank/DDBJ whole genome shotgun (WGS) entry which is preliminary data.</text>
</comment>
<protein>
    <submittedName>
        <fullName evidence="2">Uncharacterized protein</fullName>
    </submittedName>
</protein>
<reference evidence="2 3" key="1">
    <citation type="submission" date="2020-08" db="EMBL/GenBank/DDBJ databases">
        <title>Sequencing the genomes of 1000 actinobacteria strains.</title>
        <authorList>
            <person name="Klenk H.-P."/>
        </authorList>
    </citation>
    <scope>NUCLEOTIDE SEQUENCE [LARGE SCALE GENOMIC DNA]</scope>
    <source>
        <strain evidence="2 3">DSM 40483</strain>
    </source>
</reference>
<accession>A0A7W7DVQ8</accession>
<dbReference type="EMBL" id="JACHMS010000001">
    <property type="protein sequence ID" value="MBB4717816.1"/>
    <property type="molecule type" value="Genomic_DNA"/>
</dbReference>
<evidence type="ECO:0000313" key="3">
    <source>
        <dbReference type="Proteomes" id="UP000565089"/>
    </source>
</evidence>
<proteinExistence type="predicted"/>
<feature type="compositionally biased region" description="Basic and acidic residues" evidence="1">
    <location>
        <begin position="146"/>
        <end position="156"/>
    </location>
</feature>
<feature type="compositionally biased region" description="Basic and acidic residues" evidence="1">
    <location>
        <begin position="180"/>
        <end position="189"/>
    </location>
</feature>
<dbReference type="AlphaFoldDB" id="A0A7W7DVQ8"/>
<gene>
    <name evidence="2" type="ORF">BJ965_007698</name>
</gene>